<gene>
    <name evidence="1" type="ordered locus">PSMK_p00030</name>
</gene>
<reference evidence="1 2" key="1">
    <citation type="submission" date="2012-02" db="EMBL/GenBank/DDBJ databases">
        <title>Complete genome sequence of Phycisphaera mikurensis NBRC 102666.</title>
        <authorList>
            <person name="Ankai A."/>
            <person name="Hosoyama A."/>
            <person name="Terui Y."/>
            <person name="Sekine M."/>
            <person name="Fukai R."/>
            <person name="Kato Y."/>
            <person name="Nakamura S."/>
            <person name="Yamada-Narita S."/>
            <person name="Kawakoshi A."/>
            <person name="Fukunaga Y."/>
            <person name="Yamazaki S."/>
            <person name="Fujita N."/>
        </authorList>
    </citation>
    <scope>NUCLEOTIDE SEQUENCE [LARGE SCALE GENOMIC DNA]</scope>
    <source>
        <strain evidence="2">NBRC 102666 / KCTC 22515 / FYK2301M01</strain>
        <plasmid evidence="1 2">pPSMK1</plasmid>
    </source>
</reference>
<geneLocation type="plasmid" evidence="1 2">
    <name>pPSMK1</name>
</geneLocation>
<proteinExistence type="predicted"/>
<dbReference type="AlphaFoldDB" id="I0IJC7"/>
<dbReference type="EMBL" id="AP012339">
    <property type="protein sequence ID" value="BAM05365.1"/>
    <property type="molecule type" value="Genomic_DNA"/>
</dbReference>
<name>I0IJC7_PHYMF</name>
<protein>
    <submittedName>
        <fullName evidence="1">Uncharacterized protein</fullName>
    </submittedName>
</protein>
<keyword evidence="1" id="KW-0614">Plasmid</keyword>
<evidence type="ECO:0000313" key="2">
    <source>
        <dbReference type="Proteomes" id="UP000007881"/>
    </source>
</evidence>
<organism evidence="1 2">
    <name type="scientific">Phycisphaera mikurensis (strain NBRC 102666 / KCTC 22515 / FYK2301M01)</name>
    <dbReference type="NCBI Taxonomy" id="1142394"/>
    <lineage>
        <taxon>Bacteria</taxon>
        <taxon>Pseudomonadati</taxon>
        <taxon>Planctomycetota</taxon>
        <taxon>Phycisphaerae</taxon>
        <taxon>Phycisphaerales</taxon>
        <taxon>Phycisphaeraceae</taxon>
        <taxon>Phycisphaera</taxon>
    </lineage>
</organism>
<evidence type="ECO:0000313" key="1">
    <source>
        <dbReference type="EMBL" id="BAM05365.1"/>
    </source>
</evidence>
<keyword evidence="2" id="KW-1185">Reference proteome</keyword>
<dbReference type="Proteomes" id="UP000007881">
    <property type="component" value="Plasmid pPSMK1"/>
</dbReference>
<accession>I0IJC7</accession>
<dbReference type="HOGENOM" id="CLU_3274276_0_0_0"/>
<dbReference type="KEGG" id="phm:PSMK_p00030"/>
<sequence>MGFDAAEGNEQKVAGDSGRLGIERRGGYARTRVSCKLMLLS</sequence>